<evidence type="ECO:0000256" key="4">
    <source>
        <dbReference type="ARBA" id="ARBA00022777"/>
    </source>
</evidence>
<name>A8F7X9_PSELT</name>
<dbReference type="HOGENOM" id="CLU_050013_0_2_0"/>
<dbReference type="PIRSF" id="PIRSF000535">
    <property type="entry name" value="1PFK/6PFK/LacC"/>
    <property type="match status" value="1"/>
</dbReference>
<keyword evidence="5" id="KW-0067">ATP-binding</keyword>
<dbReference type="AlphaFoldDB" id="A8F7X9"/>
<dbReference type="Proteomes" id="UP000002016">
    <property type="component" value="Chromosome"/>
</dbReference>
<evidence type="ECO:0000256" key="6">
    <source>
        <dbReference type="PIRNR" id="PIRNR000535"/>
    </source>
</evidence>
<dbReference type="PANTHER" id="PTHR46566:SF1">
    <property type="entry name" value="1-PHOSPHOFRUCTOKINASE"/>
    <property type="match status" value="1"/>
</dbReference>
<dbReference type="InterPro" id="IPR017583">
    <property type="entry name" value="Tagatose/fructose_Pkinase"/>
</dbReference>
<accession>A8F7X9</accession>
<evidence type="ECO:0000256" key="5">
    <source>
        <dbReference type="ARBA" id="ARBA00022840"/>
    </source>
</evidence>
<dbReference type="PANTHER" id="PTHR46566">
    <property type="entry name" value="1-PHOSPHOFRUCTOKINASE-RELATED"/>
    <property type="match status" value="1"/>
</dbReference>
<evidence type="ECO:0000256" key="1">
    <source>
        <dbReference type="ARBA" id="ARBA00010688"/>
    </source>
</evidence>
<dbReference type="SUPFAM" id="SSF53613">
    <property type="entry name" value="Ribokinase-like"/>
    <property type="match status" value="1"/>
</dbReference>
<sequence>MTIQIMNLNPCYDHWVIISNPPKTPNVLRGDSIVKLVDGKGLNIARVFRTLGFEDYVCLNILGGDVGKIISSKCREENLKTVEFWIEDENRINTAVVYEYEKKMVMINEPGPFIKKREIEEFISFITFSLIPESTVVISGSAPRGFGTKDMSKVAQLIKEKSCRLMVDISGEWLKELVKYEPEMVKVNAEELKIAFELEDISLTQLNKLRKTFNIEVLCITKGKEGSTILSEEAIFHVKPKIVYSDFSVGSGDSFFAGYLYSEALGKSLRERSIFATACGMANTLRYGAAIFNIEDLESQLPLVEILEE</sequence>
<dbReference type="Gene3D" id="3.40.1190.20">
    <property type="match status" value="1"/>
</dbReference>
<organism evidence="8 9">
    <name type="scientific">Pseudothermotoga lettingae (strain ATCC BAA-301 / DSM 14385 / NBRC 107922 / TMO)</name>
    <name type="common">Thermotoga lettingae</name>
    <dbReference type="NCBI Taxonomy" id="416591"/>
    <lineage>
        <taxon>Bacteria</taxon>
        <taxon>Thermotogati</taxon>
        <taxon>Thermotogota</taxon>
        <taxon>Thermotogae</taxon>
        <taxon>Thermotogales</taxon>
        <taxon>Thermotogaceae</taxon>
        <taxon>Pseudothermotoga</taxon>
    </lineage>
</organism>
<dbReference type="KEGG" id="tle:Tlet_1709"/>
<reference evidence="8 9" key="2">
    <citation type="journal article" date="2009" name="Proc. Natl. Acad. Sci. U.S.A.">
        <title>On the chimeric nature, thermophilic origin, and phylogenetic placement of the Thermotogales.</title>
        <authorList>
            <person name="Zhaxybayeva O."/>
            <person name="Swithers K.S."/>
            <person name="Lapierre P."/>
            <person name="Fournier G.P."/>
            <person name="Bickhart D.M."/>
            <person name="DeBoy R.T."/>
            <person name="Nelson K.E."/>
            <person name="Nesbo C.L."/>
            <person name="Doolittle W.F."/>
            <person name="Gogarten J.P."/>
            <person name="Noll K.M."/>
        </authorList>
    </citation>
    <scope>NUCLEOTIDE SEQUENCE [LARGE SCALE GENOMIC DNA]</scope>
    <source>
        <strain evidence="9">ATCC BAA-301 / DSM 14385 / NBRC 107922 / TMO</strain>
    </source>
</reference>
<evidence type="ECO:0000313" key="8">
    <source>
        <dbReference type="EMBL" id="ABV34263.1"/>
    </source>
</evidence>
<keyword evidence="9" id="KW-1185">Reference proteome</keyword>
<dbReference type="eggNOG" id="COG1105">
    <property type="taxonomic scope" value="Bacteria"/>
</dbReference>
<keyword evidence="3" id="KW-0547">Nucleotide-binding</keyword>
<dbReference type="RefSeq" id="WP_012003739.1">
    <property type="nucleotide sequence ID" value="NC_009828.1"/>
</dbReference>
<evidence type="ECO:0000259" key="7">
    <source>
        <dbReference type="Pfam" id="PF00294"/>
    </source>
</evidence>
<dbReference type="GO" id="GO:0008443">
    <property type="term" value="F:phosphofructokinase activity"/>
    <property type="evidence" value="ECO:0007669"/>
    <property type="project" value="TreeGrafter"/>
</dbReference>
<evidence type="ECO:0000256" key="3">
    <source>
        <dbReference type="ARBA" id="ARBA00022741"/>
    </source>
</evidence>
<comment type="similarity">
    <text evidence="1">Belongs to the carbohydrate kinase PfkB family.</text>
</comment>
<protein>
    <submittedName>
        <fullName evidence="8">PfkB domain protein</fullName>
    </submittedName>
</protein>
<dbReference type="STRING" id="416591.Tlet_1709"/>
<evidence type="ECO:0000256" key="2">
    <source>
        <dbReference type="ARBA" id="ARBA00022679"/>
    </source>
</evidence>
<dbReference type="InterPro" id="IPR029056">
    <property type="entry name" value="Ribokinase-like"/>
</dbReference>
<dbReference type="Pfam" id="PF00294">
    <property type="entry name" value="PfkB"/>
    <property type="match status" value="1"/>
</dbReference>
<dbReference type="EMBL" id="CP000812">
    <property type="protein sequence ID" value="ABV34263.1"/>
    <property type="molecule type" value="Genomic_DNA"/>
</dbReference>
<keyword evidence="4" id="KW-0418">Kinase</keyword>
<dbReference type="GO" id="GO:0005829">
    <property type="term" value="C:cytosol"/>
    <property type="evidence" value="ECO:0007669"/>
    <property type="project" value="TreeGrafter"/>
</dbReference>
<proteinExistence type="inferred from homology"/>
<evidence type="ECO:0000313" key="9">
    <source>
        <dbReference type="Proteomes" id="UP000002016"/>
    </source>
</evidence>
<dbReference type="InterPro" id="IPR011611">
    <property type="entry name" value="PfkB_dom"/>
</dbReference>
<reference evidence="8 9" key="1">
    <citation type="submission" date="2007-08" db="EMBL/GenBank/DDBJ databases">
        <title>Complete sequence of Thermotoga lettingae TMO.</title>
        <authorList>
            <consortium name="US DOE Joint Genome Institute"/>
            <person name="Copeland A."/>
            <person name="Lucas S."/>
            <person name="Lapidus A."/>
            <person name="Barry K."/>
            <person name="Glavina del Rio T."/>
            <person name="Dalin E."/>
            <person name="Tice H."/>
            <person name="Pitluck S."/>
            <person name="Foster B."/>
            <person name="Bruce D."/>
            <person name="Schmutz J."/>
            <person name="Larimer F."/>
            <person name="Land M."/>
            <person name="Hauser L."/>
            <person name="Kyrpides N."/>
            <person name="Mikhailova N."/>
            <person name="Nelson K."/>
            <person name="Gogarten J.P."/>
            <person name="Noll K."/>
            <person name="Richardson P."/>
        </authorList>
    </citation>
    <scope>NUCLEOTIDE SEQUENCE [LARGE SCALE GENOMIC DNA]</scope>
    <source>
        <strain evidence="9">ATCC BAA-301 / DSM 14385 / NBRC 107922 / TMO</strain>
    </source>
</reference>
<keyword evidence="2 6" id="KW-0808">Transferase</keyword>
<gene>
    <name evidence="8" type="ordered locus">Tlet_1709</name>
</gene>
<feature type="domain" description="Carbohydrate kinase PfkB" evidence="7">
    <location>
        <begin position="6"/>
        <end position="291"/>
    </location>
</feature>
<dbReference type="GO" id="GO:0005524">
    <property type="term" value="F:ATP binding"/>
    <property type="evidence" value="ECO:0007669"/>
    <property type="project" value="UniProtKB-KW"/>
</dbReference>